<dbReference type="Proteomes" id="UP001319060">
    <property type="component" value="Unassembled WGS sequence"/>
</dbReference>
<protein>
    <recommendedName>
        <fullName evidence="3">DUF2357 domain-containing protein</fullName>
    </recommendedName>
</protein>
<organism evidence="1 2">
    <name type="scientific">Fictibacillus barbaricus</name>
    <dbReference type="NCBI Taxonomy" id="182136"/>
    <lineage>
        <taxon>Bacteria</taxon>
        <taxon>Bacillati</taxon>
        <taxon>Bacillota</taxon>
        <taxon>Bacilli</taxon>
        <taxon>Bacillales</taxon>
        <taxon>Fictibacillaceae</taxon>
        <taxon>Fictibacillus</taxon>
    </lineage>
</organism>
<dbReference type="EMBL" id="JAFHKS010000042">
    <property type="protein sequence ID" value="MBN3545085.1"/>
    <property type="molecule type" value="Genomic_DNA"/>
</dbReference>
<comment type="caution">
    <text evidence="1">The sequence shown here is derived from an EMBL/GenBank/DDBJ whole genome shotgun (WGS) entry which is preliminary data.</text>
</comment>
<accession>A0ABS2ZAZ9</accession>
<evidence type="ECO:0008006" key="3">
    <source>
        <dbReference type="Google" id="ProtNLM"/>
    </source>
</evidence>
<proteinExistence type="predicted"/>
<reference evidence="1 2" key="1">
    <citation type="submission" date="2021-01" db="EMBL/GenBank/DDBJ databases">
        <title>Genome Sequencing of Type Strains.</title>
        <authorList>
            <person name="Lemaire J.F."/>
            <person name="Inderbitzin P."/>
            <person name="Collins S.B."/>
            <person name="Wespe N."/>
            <person name="Knight-Connoni V."/>
        </authorList>
    </citation>
    <scope>NUCLEOTIDE SEQUENCE [LARGE SCALE GENOMIC DNA]</scope>
    <source>
        <strain evidence="1 2">DSM 14730</strain>
    </source>
</reference>
<sequence length="660" mass="78383">MNLYQIYIRESVPEHSTSSFLYEEMDLEVYDPLIKIEQYYLMNEYSKVNNKTLRIGVYAPEAAHVFISNGNVKKYLVESKIHLGMWYEASRGWYEEGFLERSESCFGMNACGEWKVSAVSDEGKTLNEKRVVVIPRTFSYAQYRTMQAEVKSLFEGLTAEPEEGSYLKELQIPLFRLEELVLILEEFKDWALVICKNPSEKLVKSKEKMTRSKISKWDSHSILEAAMFPFREKILIQTSIKELNLEEHQMIRYMIEAFVEQVKQSMVIENSALKQLEFELNKRYETLNVINGLMKVFIEKRCTSLERDINWLKERQKKWEHCDSMLRMILSENLYMVDPVMPELTHLFSQDPSYGAVYELYEKFENMVPKMDSEERAFLEAVMSSPRLYEIWILLQLIHHLKKIKIDCSGVRYSLVEKYKKDKKISGWFYRFPFDKTRGEFVLYYEKSIHLEDSKMIMPDYLFLYRHHKNTKWQGHVLDAKYKPYSELLSRQLEKDINHSGKRYLRKIQNTSIIMKSATLVHIDNNATNWNVDSNSLYHLSHFFALPGNLENIQTYIKRILHFFGLQKTICPSCGEKAHCEDKVYKQTYKCPNDYEVWVSNTCRYKREHQNINHNFALMKYAFGNYNNQVENNWDVHCPVCHKDYNGNVLKLDLYGCKQL</sequence>
<name>A0ABS2ZAZ9_9BACL</name>
<keyword evidence="2" id="KW-1185">Reference proteome</keyword>
<evidence type="ECO:0000313" key="1">
    <source>
        <dbReference type="EMBL" id="MBN3545085.1"/>
    </source>
</evidence>
<dbReference type="RefSeq" id="WP_188403283.1">
    <property type="nucleotide sequence ID" value="NZ_BMCE01000002.1"/>
</dbReference>
<gene>
    <name evidence="1" type="ORF">JYA64_07255</name>
</gene>
<evidence type="ECO:0000313" key="2">
    <source>
        <dbReference type="Proteomes" id="UP001319060"/>
    </source>
</evidence>